<sequence>MLNVRPAWRKPATAVALLTAATLTASCSSGGGGSAAQGGGGSPEGTTSATPQAPTVKISPAEGSSKVSPEKKVVVTADGGALESVTVEADGEEVEGAFNTDKTKWVSKTALKPSTGYTVSAKAGATTASSTFTTVKPERELQIADVTPNAKGETIGVGAPIIVTFNQPVSSKATIERALEVEAEKPVTGAWRWINDTVAIYRTAKYWPAHQKVKLNARIKGIKGGKGLYGVKDYSATLKIGAKQISKVDTKKHMMYVYRDGKRVLTMRISAGMATTREYTTTSGVHLTMERGNPVRMISPGRKKGDPGYYDVMINHAVRISNSGEYVHAKDNVWAQGVRNVSHGCVNARPDQARWFYDHFQRGDVVDITGTTRELEWNNGWGFWQMPFSQWKKGSALKNTKA</sequence>
<protein>
    <submittedName>
        <fullName evidence="11">Ig-like domain-containing protein</fullName>
    </submittedName>
</protein>
<keyword evidence="2" id="KW-0808">Transferase</keyword>
<comment type="caution">
    <text evidence="11">The sequence shown here is derived from an EMBL/GenBank/DDBJ whole genome shotgun (WGS) entry which is preliminary data.</text>
</comment>
<keyword evidence="9" id="KW-0732">Signal</keyword>
<evidence type="ECO:0000256" key="2">
    <source>
        <dbReference type="ARBA" id="ARBA00022679"/>
    </source>
</evidence>
<dbReference type="Gene3D" id="2.60.40.3710">
    <property type="match status" value="1"/>
</dbReference>
<feature type="region of interest" description="Disordered" evidence="8">
    <location>
        <begin position="28"/>
        <end position="70"/>
    </location>
</feature>
<dbReference type="Proteomes" id="UP001589532">
    <property type="component" value="Unassembled WGS sequence"/>
</dbReference>
<dbReference type="Pfam" id="PF03734">
    <property type="entry name" value="YkuD"/>
    <property type="match status" value="1"/>
</dbReference>
<dbReference type="InterPro" id="IPR038063">
    <property type="entry name" value="Transpep_catalytic_dom"/>
</dbReference>
<feature type="compositionally biased region" description="Gly residues" evidence="8">
    <location>
        <begin position="29"/>
        <end position="43"/>
    </location>
</feature>
<dbReference type="SUPFAM" id="SSF141523">
    <property type="entry name" value="L,D-transpeptidase catalytic domain-like"/>
    <property type="match status" value="1"/>
</dbReference>
<dbReference type="InterPro" id="IPR005490">
    <property type="entry name" value="LD_TPept_cat_dom"/>
</dbReference>
<accession>A0ABV5SEA8</accession>
<dbReference type="InterPro" id="IPR041280">
    <property type="entry name" value="Big_10"/>
</dbReference>
<evidence type="ECO:0000256" key="3">
    <source>
        <dbReference type="ARBA" id="ARBA00022960"/>
    </source>
</evidence>
<dbReference type="EMBL" id="JBHMBW010000080">
    <property type="protein sequence ID" value="MFB9630025.1"/>
    <property type="molecule type" value="Genomic_DNA"/>
</dbReference>
<dbReference type="Gene3D" id="2.40.440.10">
    <property type="entry name" value="L,D-transpeptidase catalytic domain-like"/>
    <property type="match status" value="1"/>
</dbReference>
<evidence type="ECO:0000313" key="12">
    <source>
        <dbReference type="Proteomes" id="UP001589532"/>
    </source>
</evidence>
<evidence type="ECO:0000259" key="10">
    <source>
        <dbReference type="PROSITE" id="PS52029"/>
    </source>
</evidence>
<feature type="active site" description="Proton donor/acceptor" evidence="7">
    <location>
        <position position="328"/>
    </location>
</feature>
<keyword evidence="12" id="KW-1185">Reference proteome</keyword>
<feature type="domain" description="L,D-TPase catalytic" evidence="10">
    <location>
        <begin position="244"/>
        <end position="369"/>
    </location>
</feature>
<organism evidence="11 12">
    <name type="scientific">Nonomuraea helvata</name>
    <dbReference type="NCBI Taxonomy" id="37484"/>
    <lineage>
        <taxon>Bacteria</taxon>
        <taxon>Bacillati</taxon>
        <taxon>Actinomycetota</taxon>
        <taxon>Actinomycetes</taxon>
        <taxon>Streptosporangiales</taxon>
        <taxon>Streptosporangiaceae</taxon>
        <taxon>Nonomuraea</taxon>
    </lineage>
</organism>
<dbReference type="CDD" id="cd13432">
    <property type="entry name" value="LDT_IgD_like_2"/>
    <property type="match status" value="1"/>
</dbReference>
<dbReference type="PROSITE" id="PS52029">
    <property type="entry name" value="LD_TPASE"/>
    <property type="match status" value="1"/>
</dbReference>
<dbReference type="PROSITE" id="PS51257">
    <property type="entry name" value="PROKAR_LIPOPROTEIN"/>
    <property type="match status" value="1"/>
</dbReference>
<dbReference type="PANTHER" id="PTHR30582:SF2">
    <property type="entry name" value="L,D-TRANSPEPTIDASE YCIB-RELATED"/>
    <property type="match status" value="1"/>
</dbReference>
<evidence type="ECO:0000256" key="9">
    <source>
        <dbReference type="SAM" id="SignalP"/>
    </source>
</evidence>
<keyword evidence="5" id="KW-0012">Acyltransferase</keyword>
<dbReference type="CDD" id="cd16913">
    <property type="entry name" value="YkuD_like"/>
    <property type="match status" value="1"/>
</dbReference>
<evidence type="ECO:0000256" key="1">
    <source>
        <dbReference type="ARBA" id="ARBA00004752"/>
    </source>
</evidence>
<dbReference type="PANTHER" id="PTHR30582">
    <property type="entry name" value="L,D-TRANSPEPTIDASE"/>
    <property type="match status" value="1"/>
</dbReference>
<dbReference type="Gene3D" id="2.60.40.3780">
    <property type="match status" value="1"/>
</dbReference>
<keyword evidence="3 7" id="KW-0133">Cell shape</keyword>
<keyword evidence="6 7" id="KW-0961">Cell wall biogenesis/degradation</keyword>
<name>A0ABV5SEA8_9ACTN</name>
<evidence type="ECO:0000256" key="7">
    <source>
        <dbReference type="PROSITE-ProRule" id="PRU01373"/>
    </source>
</evidence>
<evidence type="ECO:0000256" key="5">
    <source>
        <dbReference type="ARBA" id="ARBA00023315"/>
    </source>
</evidence>
<feature type="active site" description="Nucleophile" evidence="7">
    <location>
        <position position="345"/>
    </location>
</feature>
<proteinExistence type="predicted"/>
<reference evidence="11 12" key="1">
    <citation type="submission" date="2024-09" db="EMBL/GenBank/DDBJ databases">
        <authorList>
            <person name="Sun Q."/>
            <person name="Mori K."/>
        </authorList>
    </citation>
    <scope>NUCLEOTIDE SEQUENCE [LARGE SCALE GENOMIC DNA]</scope>
    <source>
        <strain evidence="11 12">JCM 3143</strain>
    </source>
</reference>
<evidence type="ECO:0000313" key="11">
    <source>
        <dbReference type="EMBL" id="MFB9630025.1"/>
    </source>
</evidence>
<gene>
    <name evidence="11" type="ORF">ACFFSA_43725</name>
</gene>
<comment type="pathway">
    <text evidence="1 7">Cell wall biogenesis; peptidoglycan biosynthesis.</text>
</comment>
<keyword evidence="4 7" id="KW-0573">Peptidoglycan synthesis</keyword>
<dbReference type="RefSeq" id="WP_345002923.1">
    <property type="nucleotide sequence ID" value="NZ_BAAAXV010000012.1"/>
</dbReference>
<evidence type="ECO:0000256" key="4">
    <source>
        <dbReference type="ARBA" id="ARBA00022984"/>
    </source>
</evidence>
<evidence type="ECO:0000256" key="8">
    <source>
        <dbReference type="SAM" id="MobiDB-lite"/>
    </source>
</evidence>
<dbReference type="InterPro" id="IPR050979">
    <property type="entry name" value="LD-transpeptidase"/>
</dbReference>
<feature type="signal peptide" evidence="9">
    <location>
        <begin position="1"/>
        <end position="25"/>
    </location>
</feature>
<dbReference type="Pfam" id="PF17964">
    <property type="entry name" value="Big_10"/>
    <property type="match status" value="1"/>
</dbReference>
<evidence type="ECO:0000256" key="6">
    <source>
        <dbReference type="ARBA" id="ARBA00023316"/>
    </source>
</evidence>
<feature type="chain" id="PRO_5046633496" evidence="9">
    <location>
        <begin position="26"/>
        <end position="402"/>
    </location>
</feature>